<accession>A0AAV6Q3Z9</accession>
<dbReference type="Proteomes" id="UP000693946">
    <property type="component" value="Linkage Group LG7"/>
</dbReference>
<organism evidence="1 2">
    <name type="scientific">Solea senegalensis</name>
    <name type="common">Senegalese sole</name>
    <dbReference type="NCBI Taxonomy" id="28829"/>
    <lineage>
        <taxon>Eukaryota</taxon>
        <taxon>Metazoa</taxon>
        <taxon>Chordata</taxon>
        <taxon>Craniata</taxon>
        <taxon>Vertebrata</taxon>
        <taxon>Euteleostomi</taxon>
        <taxon>Actinopterygii</taxon>
        <taxon>Neopterygii</taxon>
        <taxon>Teleostei</taxon>
        <taxon>Neoteleostei</taxon>
        <taxon>Acanthomorphata</taxon>
        <taxon>Carangaria</taxon>
        <taxon>Pleuronectiformes</taxon>
        <taxon>Pleuronectoidei</taxon>
        <taxon>Soleidae</taxon>
        <taxon>Solea</taxon>
    </lineage>
</organism>
<sequence length="76" mass="8851">MERLSRQRLKRKSDVKLQEVKGSKHTFTCGHAHMHLDVLQCVTVADGKRWTVRHIFSLSVISNVIVTHDFNMSFMK</sequence>
<comment type="caution">
    <text evidence="1">The sequence shown here is derived from an EMBL/GenBank/DDBJ whole genome shotgun (WGS) entry which is preliminary data.</text>
</comment>
<evidence type="ECO:0000313" key="1">
    <source>
        <dbReference type="EMBL" id="KAG7481719.1"/>
    </source>
</evidence>
<name>A0AAV6Q3Z9_SOLSE</name>
<proteinExistence type="predicted"/>
<protein>
    <submittedName>
        <fullName evidence="1">Uncharacterized protein</fullName>
    </submittedName>
</protein>
<evidence type="ECO:0000313" key="2">
    <source>
        <dbReference type="Proteomes" id="UP000693946"/>
    </source>
</evidence>
<dbReference type="EMBL" id="JAGKHQ010000019">
    <property type="protein sequence ID" value="KAG7481719.1"/>
    <property type="molecule type" value="Genomic_DNA"/>
</dbReference>
<keyword evidence="2" id="KW-1185">Reference proteome</keyword>
<gene>
    <name evidence="1" type="ORF">JOB18_003153</name>
</gene>
<reference evidence="1 2" key="1">
    <citation type="journal article" date="2021" name="Sci. Rep.">
        <title>Chromosome anchoring in Senegalese sole (Solea senegalensis) reveals sex-associated markers and genome rearrangements in flatfish.</title>
        <authorList>
            <person name="Guerrero-Cozar I."/>
            <person name="Gomez-Garrido J."/>
            <person name="Berbel C."/>
            <person name="Martinez-Blanch J.F."/>
            <person name="Alioto T."/>
            <person name="Claros M.G."/>
            <person name="Gagnaire P.A."/>
            <person name="Manchado M."/>
        </authorList>
    </citation>
    <scope>NUCLEOTIDE SEQUENCE [LARGE SCALE GENOMIC DNA]</scope>
    <source>
        <strain evidence="1">Sse05_10M</strain>
    </source>
</reference>
<dbReference type="AlphaFoldDB" id="A0AAV6Q3Z9"/>